<dbReference type="Pfam" id="PF06580">
    <property type="entry name" value="His_kinase"/>
    <property type="match status" value="1"/>
</dbReference>
<evidence type="ECO:0000313" key="11">
    <source>
        <dbReference type="Proteomes" id="UP000276128"/>
    </source>
</evidence>
<keyword evidence="8" id="KW-1133">Transmembrane helix</keyword>
<dbReference type="CDD" id="cd18774">
    <property type="entry name" value="PDC2_HK_sensor"/>
    <property type="match status" value="1"/>
</dbReference>
<keyword evidence="3" id="KW-0597">Phosphoprotein</keyword>
<name>A0A430J8A1_9BACL</name>
<keyword evidence="8" id="KW-0812">Transmembrane</keyword>
<dbReference type="InterPro" id="IPR050640">
    <property type="entry name" value="Bact_2-comp_sensor_kinase"/>
</dbReference>
<dbReference type="EMBL" id="RXHU01000075">
    <property type="protein sequence ID" value="RTE06299.1"/>
    <property type="molecule type" value="Genomic_DNA"/>
</dbReference>
<dbReference type="InterPro" id="IPR003594">
    <property type="entry name" value="HATPase_dom"/>
</dbReference>
<dbReference type="SMART" id="SM00304">
    <property type="entry name" value="HAMP"/>
    <property type="match status" value="1"/>
</dbReference>
<feature type="transmembrane region" description="Helical" evidence="8">
    <location>
        <begin position="31"/>
        <end position="55"/>
    </location>
</feature>
<dbReference type="GO" id="GO:0005886">
    <property type="term" value="C:plasma membrane"/>
    <property type="evidence" value="ECO:0007669"/>
    <property type="project" value="UniProtKB-SubCell"/>
</dbReference>
<dbReference type="InterPro" id="IPR003660">
    <property type="entry name" value="HAMP_dom"/>
</dbReference>
<dbReference type="GO" id="GO:0000155">
    <property type="term" value="F:phosphorelay sensor kinase activity"/>
    <property type="evidence" value="ECO:0007669"/>
    <property type="project" value="InterPro"/>
</dbReference>
<dbReference type="CDD" id="cd06225">
    <property type="entry name" value="HAMP"/>
    <property type="match status" value="1"/>
</dbReference>
<evidence type="ECO:0000256" key="8">
    <source>
        <dbReference type="SAM" id="Phobius"/>
    </source>
</evidence>
<protein>
    <submittedName>
        <fullName evidence="10">Sensor histidine kinase</fullName>
    </submittedName>
</protein>
<keyword evidence="2" id="KW-1003">Cell membrane</keyword>
<dbReference type="PANTHER" id="PTHR34220:SF7">
    <property type="entry name" value="SENSOR HISTIDINE KINASE YPDA"/>
    <property type="match status" value="1"/>
</dbReference>
<dbReference type="InterPro" id="IPR036890">
    <property type="entry name" value="HATPase_C_sf"/>
</dbReference>
<feature type="coiled-coil region" evidence="7">
    <location>
        <begin position="378"/>
        <end position="405"/>
    </location>
</feature>
<gene>
    <name evidence="10" type="ORF">EJQ19_23285</name>
</gene>
<dbReference type="Gene3D" id="3.30.565.10">
    <property type="entry name" value="Histidine kinase-like ATPase, C-terminal domain"/>
    <property type="match status" value="1"/>
</dbReference>
<dbReference type="PANTHER" id="PTHR34220">
    <property type="entry name" value="SENSOR HISTIDINE KINASE YPDA"/>
    <property type="match status" value="1"/>
</dbReference>
<dbReference type="AlphaFoldDB" id="A0A430J8A1"/>
<evidence type="ECO:0000256" key="1">
    <source>
        <dbReference type="ARBA" id="ARBA00004651"/>
    </source>
</evidence>
<dbReference type="Gene3D" id="6.10.340.10">
    <property type="match status" value="1"/>
</dbReference>
<comment type="caution">
    <text evidence="10">The sequence shown here is derived from an EMBL/GenBank/DDBJ whole genome shotgun (WGS) entry which is preliminary data.</text>
</comment>
<feature type="transmembrane region" description="Helical" evidence="8">
    <location>
        <begin position="314"/>
        <end position="340"/>
    </location>
</feature>
<evidence type="ECO:0000259" key="9">
    <source>
        <dbReference type="PROSITE" id="PS50885"/>
    </source>
</evidence>
<keyword evidence="6 8" id="KW-0472">Membrane</keyword>
<evidence type="ECO:0000256" key="2">
    <source>
        <dbReference type="ARBA" id="ARBA00022475"/>
    </source>
</evidence>
<dbReference type="Pfam" id="PF00672">
    <property type="entry name" value="HAMP"/>
    <property type="match status" value="1"/>
</dbReference>
<evidence type="ECO:0000313" key="10">
    <source>
        <dbReference type="EMBL" id="RTE06299.1"/>
    </source>
</evidence>
<feature type="domain" description="HAMP" evidence="9">
    <location>
        <begin position="338"/>
        <end position="390"/>
    </location>
</feature>
<evidence type="ECO:0000256" key="6">
    <source>
        <dbReference type="ARBA" id="ARBA00023136"/>
    </source>
</evidence>
<dbReference type="Pfam" id="PF02518">
    <property type="entry name" value="HATPase_c"/>
    <property type="match status" value="1"/>
</dbReference>
<evidence type="ECO:0000256" key="3">
    <source>
        <dbReference type="ARBA" id="ARBA00022553"/>
    </source>
</evidence>
<keyword evidence="7" id="KW-0175">Coiled coil</keyword>
<dbReference type="PROSITE" id="PS50885">
    <property type="entry name" value="HAMP"/>
    <property type="match status" value="1"/>
</dbReference>
<dbReference type="OrthoDB" id="9776552at2"/>
<keyword evidence="5 10" id="KW-0418">Kinase</keyword>
<reference evidence="10 11" key="1">
    <citation type="submission" date="2018-12" db="EMBL/GenBank/DDBJ databases">
        <title>Bacillus ochoae sp. nov., Paenibacillus whitsoniae sp. nov., Paenibacillus spiritus sp. nov. Isolated from the Mars Exploration Rover during spacecraft assembly.</title>
        <authorList>
            <person name="Seuylemezian A."/>
            <person name="Vaishampayan P."/>
        </authorList>
    </citation>
    <scope>NUCLEOTIDE SEQUENCE [LARGE SCALE GENOMIC DNA]</scope>
    <source>
        <strain evidence="10 11">MER 54</strain>
    </source>
</reference>
<keyword evidence="4" id="KW-0808">Transferase</keyword>
<dbReference type="SUPFAM" id="SSF158472">
    <property type="entry name" value="HAMP domain-like"/>
    <property type="match status" value="1"/>
</dbReference>
<accession>A0A430J8A1</accession>
<keyword evidence="11" id="KW-1185">Reference proteome</keyword>
<proteinExistence type="predicted"/>
<dbReference type="SUPFAM" id="SSF55874">
    <property type="entry name" value="ATPase domain of HSP90 chaperone/DNA topoisomerase II/histidine kinase"/>
    <property type="match status" value="1"/>
</dbReference>
<evidence type="ECO:0000256" key="5">
    <source>
        <dbReference type="ARBA" id="ARBA00022777"/>
    </source>
</evidence>
<sequence length="607" mass="68141">MMHVGRAAALPTCACLWEASILPVFRSLKSTILWLFIPIITVFVLVTGTISFILASQQLKDNAFMNLNDTIAQTKSLLSDKLTAFIAELIGLENSSQWVSIMNRPDGSSASLEPEDYIFLNKALDAYFERYAMLDSVLFYYDEGRVSLYKRNSSGSSVNISLDAYSSKLEDDRLSVIKWLNIHDEVELDTQQVVSVYRMFGKNKSQTNGIFMMNIKGRFFSDLLNNAKISTNGYLCIVSNDGVMSFKNVAAKYDLDEADLQDELLARESPSGEFSMKSNAGQPLLVVYDTLSLNKWKIAAIVPQNELFNKVNSIGLVIVSVMLLVIIVAIALSNVVAHMITKPLTKLTQRVNRIEEGNLVFGINKFPSNEIGVLSRGIQEMMRRIQHLINEVEEVQEKKRSAELAVLQSQIKPHFLYNTLYSIKQLCEMEESKDAGEMVAALSNFYRISINKGSEIIPISQEMEHIKHYLCIQQMRYRDDFIYEIDIDPDVLVCNIVKLTLQPLVENAIYHGIKQKRGQGLIRIVGRLNNHEVTLWVEDNGSGMSVEDVEAMNAALRSGEPGSGVAGFGIQNVNKRLQLNYGKEFGLHYHNRQGGGIVVSVVIPSYE</sequence>
<dbReference type="Gene3D" id="3.30.450.20">
    <property type="entry name" value="PAS domain"/>
    <property type="match status" value="1"/>
</dbReference>
<dbReference type="InterPro" id="IPR010559">
    <property type="entry name" value="Sig_transdc_His_kin_internal"/>
</dbReference>
<evidence type="ECO:0000256" key="7">
    <source>
        <dbReference type="SAM" id="Coils"/>
    </source>
</evidence>
<dbReference type="Proteomes" id="UP000276128">
    <property type="component" value="Unassembled WGS sequence"/>
</dbReference>
<comment type="subcellular location">
    <subcellularLocation>
        <location evidence="1">Cell membrane</location>
        <topology evidence="1">Multi-pass membrane protein</topology>
    </subcellularLocation>
</comment>
<organism evidence="10 11">
    <name type="scientific">Paenibacillus whitsoniae</name>
    <dbReference type="NCBI Taxonomy" id="2496558"/>
    <lineage>
        <taxon>Bacteria</taxon>
        <taxon>Bacillati</taxon>
        <taxon>Bacillota</taxon>
        <taxon>Bacilli</taxon>
        <taxon>Bacillales</taxon>
        <taxon>Paenibacillaceae</taxon>
        <taxon>Paenibacillus</taxon>
    </lineage>
</organism>
<evidence type="ECO:0000256" key="4">
    <source>
        <dbReference type="ARBA" id="ARBA00022679"/>
    </source>
</evidence>